<evidence type="ECO:0000313" key="2">
    <source>
        <dbReference type="EMBL" id="KGO94845.1"/>
    </source>
</evidence>
<dbReference type="InterPro" id="IPR032710">
    <property type="entry name" value="NTF2-like_dom_sf"/>
</dbReference>
<protein>
    <submittedName>
        <fullName evidence="2">Ketosteroid isomerase</fullName>
    </submittedName>
</protein>
<keyword evidence="3" id="KW-1185">Reference proteome</keyword>
<dbReference type="AlphaFoldDB" id="A0A0A2N307"/>
<dbReference type="Gene3D" id="3.10.450.50">
    <property type="match status" value="1"/>
</dbReference>
<evidence type="ECO:0000259" key="1">
    <source>
        <dbReference type="Pfam" id="PF12680"/>
    </source>
</evidence>
<name>A0A0A2N307_9FLAO</name>
<gene>
    <name evidence="2" type="ORF">Q766_01640</name>
</gene>
<feature type="domain" description="SnoaL-like" evidence="1">
    <location>
        <begin position="8"/>
        <end position="108"/>
    </location>
</feature>
<reference evidence="2 3" key="1">
    <citation type="submission" date="2013-09" db="EMBL/GenBank/DDBJ databases">
        <authorList>
            <person name="Zeng Z."/>
            <person name="Chen C."/>
        </authorList>
    </citation>
    <scope>NUCLEOTIDE SEQUENCE [LARGE SCALE GENOMIC DNA]</scope>
    <source>
        <strain evidence="2 3">WB 4.1-42</strain>
    </source>
</reference>
<dbReference type="RefSeq" id="WP_035739001.1">
    <property type="nucleotide sequence ID" value="NZ_JRLY01000001.1"/>
</dbReference>
<dbReference type="eggNOG" id="COG4538">
    <property type="taxonomic scope" value="Bacteria"/>
</dbReference>
<evidence type="ECO:0000313" key="3">
    <source>
        <dbReference type="Proteomes" id="UP000030111"/>
    </source>
</evidence>
<keyword evidence="2" id="KW-0413">Isomerase</keyword>
<dbReference type="SUPFAM" id="SSF54427">
    <property type="entry name" value="NTF2-like"/>
    <property type="match status" value="1"/>
</dbReference>
<organism evidence="2 3">
    <name type="scientific">Flavobacterium subsaxonicum WB 4.1-42 = DSM 21790</name>
    <dbReference type="NCBI Taxonomy" id="1121898"/>
    <lineage>
        <taxon>Bacteria</taxon>
        <taxon>Pseudomonadati</taxon>
        <taxon>Bacteroidota</taxon>
        <taxon>Flavobacteriia</taxon>
        <taxon>Flavobacteriales</taxon>
        <taxon>Flavobacteriaceae</taxon>
        <taxon>Flavobacterium</taxon>
    </lineage>
</organism>
<proteinExistence type="predicted"/>
<dbReference type="Pfam" id="PF12680">
    <property type="entry name" value="SnoaL_2"/>
    <property type="match status" value="1"/>
</dbReference>
<dbReference type="InterPro" id="IPR037401">
    <property type="entry name" value="SnoaL-like"/>
</dbReference>
<sequence>MPDTLITTAYNAFNARDIDAALATMTPTVRWPKAWEGDYVTGYEQIRDYWTRQWAEINPHVAPVNSTPLPDGRIEVTVHQLVKDLSGAIVFDGTVKHIFTLADNRIAAMEIAQ</sequence>
<dbReference type="GO" id="GO:0016853">
    <property type="term" value="F:isomerase activity"/>
    <property type="evidence" value="ECO:0007669"/>
    <property type="project" value="UniProtKB-KW"/>
</dbReference>
<comment type="caution">
    <text evidence="2">The sequence shown here is derived from an EMBL/GenBank/DDBJ whole genome shotgun (WGS) entry which is preliminary data.</text>
</comment>
<accession>A0A0A2N307</accession>
<dbReference type="Proteomes" id="UP000030111">
    <property type="component" value="Unassembled WGS sequence"/>
</dbReference>
<dbReference type="EMBL" id="JRLY01000001">
    <property type="protein sequence ID" value="KGO94845.1"/>
    <property type="molecule type" value="Genomic_DNA"/>
</dbReference>
<dbReference type="STRING" id="1121898.GCA_000422725_00801"/>
<dbReference type="OrthoDB" id="1353852at2"/>